<protein>
    <submittedName>
        <fullName evidence="3">Uncharacterized protein</fullName>
    </submittedName>
</protein>
<proteinExistence type="predicted"/>
<evidence type="ECO:0000313" key="4">
    <source>
        <dbReference type="Proteomes" id="UP000480178"/>
    </source>
</evidence>
<evidence type="ECO:0000256" key="1">
    <source>
        <dbReference type="SAM" id="Coils"/>
    </source>
</evidence>
<dbReference type="KEGG" id="rhoz:GXP67_15105"/>
<feature type="coiled-coil region" evidence="1">
    <location>
        <begin position="124"/>
        <end position="158"/>
    </location>
</feature>
<reference evidence="3 4" key="1">
    <citation type="submission" date="2020-01" db="EMBL/GenBank/DDBJ databases">
        <authorList>
            <person name="Kim M.K."/>
        </authorList>
    </citation>
    <scope>NUCLEOTIDE SEQUENCE [LARGE SCALE GENOMIC DNA]</scope>
    <source>
        <strain evidence="3 4">172606-1</strain>
    </source>
</reference>
<dbReference type="AlphaFoldDB" id="A0A6C0GJK9"/>
<sequence length="209" mass="23953">MQVSIHEAIQLTGRSQATIYRLIKHPDSKDFVKKLNDSYTIDKEYLLKVYPARNTSYSDSHLDQARINAHYIDNPHADKMIERSQGEPELLIKQERESVIKLIQEKDKRIEDFQKSIESKNSTINKLASLLDTAHTNLAQLTERTREQNIIIQSLQEKVSYQYKLPEAPTSAQKKKNSSTEQLLMGVAIVSAAALIIFIVMMIYAYVSN</sequence>
<organism evidence="3 4">
    <name type="scientific">Rhodocytophaga rosea</name>
    <dbReference type="NCBI Taxonomy" id="2704465"/>
    <lineage>
        <taxon>Bacteria</taxon>
        <taxon>Pseudomonadati</taxon>
        <taxon>Bacteroidota</taxon>
        <taxon>Cytophagia</taxon>
        <taxon>Cytophagales</taxon>
        <taxon>Rhodocytophagaceae</taxon>
        <taxon>Rhodocytophaga</taxon>
    </lineage>
</organism>
<keyword evidence="2" id="KW-0812">Transmembrane</keyword>
<dbReference type="EMBL" id="CP048222">
    <property type="protein sequence ID" value="QHT67873.1"/>
    <property type="molecule type" value="Genomic_DNA"/>
</dbReference>
<keyword evidence="1" id="KW-0175">Coiled coil</keyword>
<accession>A0A6C0GJK9</accession>
<keyword evidence="2" id="KW-0472">Membrane</keyword>
<keyword evidence="2" id="KW-1133">Transmembrane helix</keyword>
<keyword evidence="4" id="KW-1185">Reference proteome</keyword>
<dbReference type="Proteomes" id="UP000480178">
    <property type="component" value="Chromosome"/>
</dbReference>
<dbReference type="RefSeq" id="WP_162443895.1">
    <property type="nucleotide sequence ID" value="NZ_CP048222.1"/>
</dbReference>
<evidence type="ECO:0000256" key="2">
    <source>
        <dbReference type="SAM" id="Phobius"/>
    </source>
</evidence>
<gene>
    <name evidence="3" type="ORF">GXP67_15105</name>
</gene>
<evidence type="ECO:0000313" key="3">
    <source>
        <dbReference type="EMBL" id="QHT67873.1"/>
    </source>
</evidence>
<name>A0A6C0GJK9_9BACT</name>
<feature type="transmembrane region" description="Helical" evidence="2">
    <location>
        <begin position="183"/>
        <end position="207"/>
    </location>
</feature>